<sequence length="175" mass="20050">MDSLLTVQKFTFSKRVAIPLGDPAQKNDRHENKLKRKPTKICIQQPKVLNTRITVKDNVIVNEQSTSEIIEGKTSTSTEAEIQNLLQTKPELKDYKALKCSAGHELKLRKPNERRCKQGTCLYPSAEYYCNICWNVYTNDSWHCDCSEHGCDVCSKCIMAELKELDKNLVLKNEL</sequence>
<evidence type="ECO:0000313" key="5">
    <source>
        <dbReference type="Proteomes" id="UP000663829"/>
    </source>
</evidence>
<accession>A0A815NTL5</accession>
<keyword evidence="5" id="KW-1185">Reference proteome</keyword>
<proteinExistence type="predicted"/>
<dbReference type="Proteomes" id="UP000682733">
    <property type="component" value="Unassembled WGS sequence"/>
</dbReference>
<dbReference type="Proteomes" id="UP000681722">
    <property type="component" value="Unassembled WGS sequence"/>
</dbReference>
<evidence type="ECO:0000313" key="2">
    <source>
        <dbReference type="EMBL" id="CAF1442140.1"/>
    </source>
</evidence>
<evidence type="ECO:0000313" key="1">
    <source>
        <dbReference type="EMBL" id="CAF1287597.1"/>
    </source>
</evidence>
<protein>
    <submittedName>
        <fullName evidence="2">Uncharacterized protein</fullName>
    </submittedName>
</protein>
<evidence type="ECO:0000313" key="4">
    <source>
        <dbReference type="EMBL" id="CAF4317840.1"/>
    </source>
</evidence>
<comment type="caution">
    <text evidence="2">The sequence shown here is derived from an EMBL/GenBank/DDBJ whole genome shotgun (WGS) entry which is preliminary data.</text>
</comment>
<name>A0A815NTL5_9BILA</name>
<dbReference type="Proteomes" id="UP000663829">
    <property type="component" value="Unassembled WGS sequence"/>
</dbReference>
<gene>
    <name evidence="2" type="ORF">GPM918_LOCUS34408</name>
    <name evidence="1" type="ORF">OVA965_LOCUS27937</name>
    <name evidence="4" type="ORF">SRO942_LOCUS35105</name>
    <name evidence="3" type="ORF">TMI583_LOCUS28683</name>
</gene>
<organism evidence="2 5">
    <name type="scientific">Didymodactylos carnosus</name>
    <dbReference type="NCBI Taxonomy" id="1234261"/>
    <lineage>
        <taxon>Eukaryota</taxon>
        <taxon>Metazoa</taxon>
        <taxon>Spiralia</taxon>
        <taxon>Gnathifera</taxon>
        <taxon>Rotifera</taxon>
        <taxon>Eurotatoria</taxon>
        <taxon>Bdelloidea</taxon>
        <taxon>Philodinida</taxon>
        <taxon>Philodinidae</taxon>
        <taxon>Didymodactylos</taxon>
    </lineage>
</organism>
<dbReference type="EMBL" id="CAJOBC010084494">
    <property type="protein sequence ID" value="CAF4317840.1"/>
    <property type="molecule type" value="Genomic_DNA"/>
</dbReference>
<dbReference type="EMBL" id="CAJNOQ010019053">
    <property type="protein sequence ID" value="CAF1442140.1"/>
    <property type="molecule type" value="Genomic_DNA"/>
</dbReference>
<evidence type="ECO:0000313" key="3">
    <source>
        <dbReference type="EMBL" id="CAF4092567.1"/>
    </source>
</evidence>
<dbReference type="EMBL" id="CAJNOK010018740">
    <property type="protein sequence ID" value="CAF1287597.1"/>
    <property type="molecule type" value="Genomic_DNA"/>
</dbReference>
<reference evidence="2" key="1">
    <citation type="submission" date="2021-02" db="EMBL/GenBank/DDBJ databases">
        <authorList>
            <person name="Nowell W R."/>
        </authorList>
    </citation>
    <scope>NUCLEOTIDE SEQUENCE</scope>
</reference>
<dbReference type="EMBL" id="CAJOBA010040308">
    <property type="protein sequence ID" value="CAF4092567.1"/>
    <property type="molecule type" value="Genomic_DNA"/>
</dbReference>
<dbReference type="Proteomes" id="UP000677228">
    <property type="component" value="Unassembled WGS sequence"/>
</dbReference>
<dbReference type="AlphaFoldDB" id="A0A815NTL5"/>